<proteinExistence type="predicted"/>
<dbReference type="Gene3D" id="3.40.50.1820">
    <property type="entry name" value="alpha/beta hydrolase"/>
    <property type="match status" value="1"/>
</dbReference>
<evidence type="ECO:0000259" key="1">
    <source>
        <dbReference type="Pfam" id="PF00561"/>
    </source>
</evidence>
<evidence type="ECO:0000313" key="3">
    <source>
        <dbReference type="Proteomes" id="UP001216510"/>
    </source>
</evidence>
<dbReference type="Proteomes" id="UP001216510">
    <property type="component" value="Chromosome"/>
</dbReference>
<dbReference type="PRINTS" id="PR00111">
    <property type="entry name" value="ABHYDROLASE"/>
</dbReference>
<protein>
    <submittedName>
        <fullName evidence="2">Alpha/beta hydrolase</fullName>
    </submittedName>
</protein>
<dbReference type="GO" id="GO:0016787">
    <property type="term" value="F:hydrolase activity"/>
    <property type="evidence" value="ECO:0007669"/>
    <property type="project" value="UniProtKB-KW"/>
</dbReference>
<gene>
    <name evidence="2" type="ORF">PX653_07925</name>
</gene>
<dbReference type="InterPro" id="IPR000073">
    <property type="entry name" value="AB_hydrolase_1"/>
</dbReference>
<dbReference type="RefSeq" id="WP_277417349.1">
    <property type="nucleotide sequence ID" value="NZ_CP119083.1"/>
</dbReference>
<dbReference type="PANTHER" id="PTHR43798">
    <property type="entry name" value="MONOACYLGLYCEROL LIPASE"/>
    <property type="match status" value="1"/>
</dbReference>
<keyword evidence="3" id="KW-1185">Reference proteome</keyword>
<reference evidence="2 3" key="1">
    <citation type="submission" date="2023-02" db="EMBL/GenBank/DDBJ databases">
        <title>Gemone sequence of Telluria chitinolytica ACM 3522T.</title>
        <authorList>
            <person name="Frediansyah A."/>
            <person name="Miess H."/>
            <person name="Gross H."/>
        </authorList>
    </citation>
    <scope>NUCLEOTIDE SEQUENCE [LARGE SCALE GENOMIC DNA]</scope>
    <source>
        <strain evidence="2 3">ACM 3522</strain>
    </source>
</reference>
<dbReference type="Pfam" id="PF00561">
    <property type="entry name" value="Abhydrolase_1"/>
    <property type="match status" value="1"/>
</dbReference>
<organism evidence="2 3">
    <name type="scientific">Pseudoduganella chitinolytica</name>
    <dbReference type="NCBI Taxonomy" id="34070"/>
    <lineage>
        <taxon>Bacteria</taxon>
        <taxon>Pseudomonadati</taxon>
        <taxon>Pseudomonadota</taxon>
        <taxon>Betaproteobacteria</taxon>
        <taxon>Burkholderiales</taxon>
        <taxon>Oxalobacteraceae</taxon>
        <taxon>Telluria group</taxon>
        <taxon>Pseudoduganella</taxon>
    </lineage>
</organism>
<dbReference type="InterPro" id="IPR050266">
    <property type="entry name" value="AB_hydrolase_sf"/>
</dbReference>
<name>A0ABY8BFJ3_9BURK</name>
<dbReference type="EMBL" id="CP119083">
    <property type="protein sequence ID" value="WEF34677.1"/>
    <property type="molecule type" value="Genomic_DNA"/>
</dbReference>
<feature type="domain" description="AB hydrolase-1" evidence="1">
    <location>
        <begin position="5"/>
        <end position="223"/>
    </location>
</feature>
<accession>A0ABY8BFJ3</accession>
<dbReference type="SUPFAM" id="SSF53474">
    <property type="entry name" value="alpha/beta-Hydrolases"/>
    <property type="match status" value="1"/>
</dbReference>
<dbReference type="PANTHER" id="PTHR43798:SF33">
    <property type="entry name" value="HYDROLASE, PUTATIVE (AFU_ORTHOLOGUE AFUA_2G14860)-RELATED"/>
    <property type="match status" value="1"/>
</dbReference>
<keyword evidence="2" id="KW-0378">Hydrolase</keyword>
<evidence type="ECO:0000313" key="2">
    <source>
        <dbReference type="EMBL" id="WEF34677.1"/>
    </source>
</evidence>
<sequence length="241" mass="25074">MPSSTLVLVHGALNDHTVWTPLVPDLERHGWRVLAVDLPAHDGAGTPLASVEAMADWLLATLDERNVDRVALAGHSMGSLVCLEAAARAPQRVSHLALLGSTFPMKVSGALLKTALEDEPAAIDMVARWSHAPGPAGTEHPAVPASRTLMQAIAARCPRHLLHTDLAACKAYANGTAAAAQVRCPVLLLAGAHDAMTPPSCGELPAALPTARHVTVDAGHQMMAEQPRAVLDTLAAFLAAG</sequence>
<dbReference type="InterPro" id="IPR029058">
    <property type="entry name" value="AB_hydrolase_fold"/>
</dbReference>